<organism evidence="2 3">
    <name type="scientific">Brassica cretica</name>
    <name type="common">Mustard</name>
    <dbReference type="NCBI Taxonomy" id="69181"/>
    <lineage>
        <taxon>Eukaryota</taxon>
        <taxon>Viridiplantae</taxon>
        <taxon>Streptophyta</taxon>
        <taxon>Embryophyta</taxon>
        <taxon>Tracheophyta</taxon>
        <taxon>Spermatophyta</taxon>
        <taxon>Magnoliopsida</taxon>
        <taxon>eudicotyledons</taxon>
        <taxon>Gunneridae</taxon>
        <taxon>Pentapetalae</taxon>
        <taxon>rosids</taxon>
        <taxon>malvids</taxon>
        <taxon>Brassicales</taxon>
        <taxon>Brassicaceae</taxon>
        <taxon>Brassiceae</taxon>
        <taxon>Brassica</taxon>
    </lineage>
</organism>
<dbReference type="AlphaFoldDB" id="A0A8S9KVP5"/>
<protein>
    <submittedName>
        <fullName evidence="2">Uncharacterized protein</fullName>
    </submittedName>
</protein>
<evidence type="ECO:0000313" key="3">
    <source>
        <dbReference type="Proteomes" id="UP000712281"/>
    </source>
</evidence>
<gene>
    <name evidence="2" type="ORF">F2Q68_00011802</name>
</gene>
<reference evidence="2" key="1">
    <citation type="submission" date="2019-12" db="EMBL/GenBank/DDBJ databases">
        <title>Genome sequencing and annotation of Brassica cretica.</title>
        <authorList>
            <person name="Studholme D.J."/>
            <person name="Sarris P.F."/>
        </authorList>
    </citation>
    <scope>NUCLEOTIDE SEQUENCE</scope>
    <source>
        <strain evidence="2">PFS-001/15</strain>
        <tissue evidence="2">Leaf</tissue>
    </source>
</reference>
<feature type="signal peptide" evidence="1">
    <location>
        <begin position="1"/>
        <end position="20"/>
    </location>
</feature>
<evidence type="ECO:0000256" key="1">
    <source>
        <dbReference type="SAM" id="SignalP"/>
    </source>
</evidence>
<name>A0A8S9KVP5_BRACR</name>
<sequence length="116" mass="12196">MGLLRIFLLGFAAMASSVQGYDAGWVLLLLQPPTSVLPTTLCLITQVAGVSTSQSWCCPCFLQKSPIKPDVDGVPKTVAVAAGLDGGIVDGVTGRVFEMKWQGARQKSNPQNACSN</sequence>
<evidence type="ECO:0000313" key="2">
    <source>
        <dbReference type="EMBL" id="KAF2599184.1"/>
    </source>
</evidence>
<feature type="chain" id="PRO_5035922789" evidence="1">
    <location>
        <begin position="21"/>
        <end position="116"/>
    </location>
</feature>
<proteinExistence type="predicted"/>
<keyword evidence="1" id="KW-0732">Signal</keyword>
<dbReference type="EMBL" id="QGKW02000717">
    <property type="protein sequence ID" value="KAF2599184.1"/>
    <property type="molecule type" value="Genomic_DNA"/>
</dbReference>
<dbReference type="Proteomes" id="UP000712281">
    <property type="component" value="Unassembled WGS sequence"/>
</dbReference>
<comment type="caution">
    <text evidence="2">The sequence shown here is derived from an EMBL/GenBank/DDBJ whole genome shotgun (WGS) entry which is preliminary data.</text>
</comment>
<accession>A0A8S9KVP5</accession>